<evidence type="ECO:0000313" key="2">
    <source>
        <dbReference type="Proteomes" id="UP000269923"/>
    </source>
</evidence>
<protein>
    <submittedName>
        <fullName evidence="1">Uncharacterized protein</fullName>
    </submittedName>
</protein>
<comment type="caution">
    <text evidence="1">The sequence shown here is derived from an EMBL/GenBank/DDBJ whole genome shotgun (WGS) entry which is preliminary data.</text>
</comment>
<organism evidence="1 2">
    <name type="scientific">Conchiformibius steedae</name>
    <dbReference type="NCBI Taxonomy" id="153493"/>
    <lineage>
        <taxon>Bacteria</taxon>
        <taxon>Pseudomonadati</taxon>
        <taxon>Pseudomonadota</taxon>
        <taxon>Betaproteobacteria</taxon>
        <taxon>Neisseriales</taxon>
        <taxon>Neisseriaceae</taxon>
        <taxon>Conchiformibius</taxon>
    </lineage>
</organism>
<gene>
    <name evidence="1" type="ORF">EII21_08560</name>
</gene>
<name>A0A3P2A2A2_9NEIS</name>
<keyword evidence="2" id="KW-1185">Reference proteome</keyword>
<dbReference type="STRING" id="1121352.GCA_000620925_01741"/>
<evidence type="ECO:0000313" key="1">
    <source>
        <dbReference type="EMBL" id="RRD89547.1"/>
    </source>
</evidence>
<dbReference type="AlphaFoldDB" id="A0A3P2A2A2"/>
<dbReference type="OrthoDB" id="8613937at2"/>
<sequence>MKKLYLYLLLGSFSALPLYAQAKPAQCLIESSGEILFKGKCNFSADRDGSFTLENIRRNGELYDNILMVSVSIVSPKVAHVRGVTSFGNSSYWGDVRRSRTQPACWANNEFKICAW</sequence>
<dbReference type="Proteomes" id="UP000269923">
    <property type="component" value="Unassembled WGS sequence"/>
</dbReference>
<proteinExistence type="predicted"/>
<reference evidence="1 2" key="1">
    <citation type="submission" date="2018-11" db="EMBL/GenBank/DDBJ databases">
        <title>Genomes From Bacteria Associated with the Canine Oral Cavity: a Test Case for Automated Genome-Based Taxonomic Assignment.</title>
        <authorList>
            <person name="Coil D.A."/>
            <person name="Jospin G."/>
            <person name="Darling A.E."/>
            <person name="Wallis C."/>
            <person name="Davis I.J."/>
            <person name="Harris S."/>
            <person name="Eisen J.A."/>
            <person name="Holcombe L.J."/>
            <person name="O'Flynn C."/>
        </authorList>
    </citation>
    <scope>NUCLEOTIDE SEQUENCE [LARGE SCALE GENOMIC DNA]</scope>
    <source>
        <strain evidence="1 2">COT-280</strain>
    </source>
</reference>
<dbReference type="RefSeq" id="WP_124795615.1">
    <property type="nucleotide sequence ID" value="NZ_CP059563.1"/>
</dbReference>
<accession>A0A3P2A2A2</accession>
<dbReference type="EMBL" id="RQYC01000014">
    <property type="protein sequence ID" value="RRD89547.1"/>
    <property type="molecule type" value="Genomic_DNA"/>
</dbReference>